<feature type="compositionally biased region" description="Basic and acidic residues" evidence="1">
    <location>
        <begin position="129"/>
        <end position="139"/>
    </location>
</feature>
<name>A0AAV7MS09_PLEWA</name>
<organism evidence="2 3">
    <name type="scientific">Pleurodeles waltl</name>
    <name type="common">Iberian ribbed newt</name>
    <dbReference type="NCBI Taxonomy" id="8319"/>
    <lineage>
        <taxon>Eukaryota</taxon>
        <taxon>Metazoa</taxon>
        <taxon>Chordata</taxon>
        <taxon>Craniata</taxon>
        <taxon>Vertebrata</taxon>
        <taxon>Euteleostomi</taxon>
        <taxon>Amphibia</taxon>
        <taxon>Batrachia</taxon>
        <taxon>Caudata</taxon>
        <taxon>Salamandroidea</taxon>
        <taxon>Salamandridae</taxon>
        <taxon>Pleurodelinae</taxon>
        <taxon>Pleurodeles</taxon>
    </lineage>
</organism>
<evidence type="ECO:0000313" key="3">
    <source>
        <dbReference type="Proteomes" id="UP001066276"/>
    </source>
</evidence>
<proteinExistence type="predicted"/>
<reference evidence="2" key="1">
    <citation type="journal article" date="2022" name="bioRxiv">
        <title>Sequencing and chromosome-scale assembly of the giantPleurodeles waltlgenome.</title>
        <authorList>
            <person name="Brown T."/>
            <person name="Elewa A."/>
            <person name="Iarovenko S."/>
            <person name="Subramanian E."/>
            <person name="Araus A.J."/>
            <person name="Petzold A."/>
            <person name="Susuki M."/>
            <person name="Suzuki K.-i.T."/>
            <person name="Hayashi T."/>
            <person name="Toyoda A."/>
            <person name="Oliveira C."/>
            <person name="Osipova E."/>
            <person name="Leigh N.D."/>
            <person name="Simon A."/>
            <person name="Yun M.H."/>
        </authorList>
    </citation>
    <scope>NUCLEOTIDE SEQUENCE</scope>
    <source>
        <strain evidence="2">20211129_DDA</strain>
        <tissue evidence="2">Liver</tissue>
    </source>
</reference>
<comment type="caution">
    <text evidence="2">The sequence shown here is derived from an EMBL/GenBank/DDBJ whole genome shotgun (WGS) entry which is preliminary data.</text>
</comment>
<feature type="region of interest" description="Disordered" evidence="1">
    <location>
        <begin position="117"/>
        <end position="139"/>
    </location>
</feature>
<evidence type="ECO:0008006" key="4">
    <source>
        <dbReference type="Google" id="ProtNLM"/>
    </source>
</evidence>
<evidence type="ECO:0000313" key="2">
    <source>
        <dbReference type="EMBL" id="KAJ1106102.1"/>
    </source>
</evidence>
<gene>
    <name evidence="2" type="ORF">NDU88_003505</name>
</gene>
<dbReference type="AlphaFoldDB" id="A0AAV7MS09"/>
<dbReference type="Proteomes" id="UP001066276">
    <property type="component" value="Chromosome 9"/>
</dbReference>
<accession>A0AAV7MS09</accession>
<sequence length="139" mass="14443">MDLRRLIASSLRAAGLTGAGPAVPGAKEMPTLLGERARQLDEGLLGGWCWYGVVTVPVAGVVTEVSTTTRELQSEEVSVSELSPPVSAVVLPSPSVPLVTSVSVDSASWVLWDAVPSIDGASAPPPDDANAHKDRMTKQ</sequence>
<dbReference type="EMBL" id="JANPWB010000013">
    <property type="protein sequence ID" value="KAJ1106102.1"/>
    <property type="molecule type" value="Genomic_DNA"/>
</dbReference>
<keyword evidence="3" id="KW-1185">Reference proteome</keyword>
<evidence type="ECO:0000256" key="1">
    <source>
        <dbReference type="SAM" id="MobiDB-lite"/>
    </source>
</evidence>
<protein>
    <recommendedName>
        <fullName evidence="4">Secreted protein</fullName>
    </recommendedName>
</protein>